<dbReference type="CDD" id="cd00483">
    <property type="entry name" value="HPPK"/>
    <property type="match status" value="1"/>
</dbReference>
<keyword evidence="5 9" id="KW-0418">Kinase</keyword>
<dbReference type="Pfam" id="PF01288">
    <property type="entry name" value="HPPK"/>
    <property type="match status" value="1"/>
</dbReference>
<keyword evidence="3" id="KW-0808">Transferase</keyword>
<keyword evidence="6" id="KW-0067">ATP-binding</keyword>
<dbReference type="NCBIfam" id="TIGR01498">
    <property type="entry name" value="folK"/>
    <property type="match status" value="1"/>
</dbReference>
<dbReference type="PANTHER" id="PTHR43071:SF1">
    <property type="entry name" value="2-AMINO-4-HYDROXY-6-HYDROXYMETHYLDIHYDROPTERIDINE PYROPHOSPHOKINASE"/>
    <property type="match status" value="1"/>
</dbReference>
<reference evidence="9 10" key="1">
    <citation type="journal article" date="2016" name="Nat. Commun.">
        <title>Thousands of microbial genomes shed light on interconnected biogeochemical processes in an aquifer system.</title>
        <authorList>
            <person name="Anantharaman K."/>
            <person name="Brown C.T."/>
            <person name="Hug L.A."/>
            <person name="Sharon I."/>
            <person name="Castelle C.J."/>
            <person name="Probst A.J."/>
            <person name="Thomas B.C."/>
            <person name="Singh A."/>
            <person name="Wilkins M.J."/>
            <person name="Karaoz U."/>
            <person name="Brodie E.L."/>
            <person name="Williams K.H."/>
            <person name="Hubbard S.S."/>
            <person name="Banfield J.F."/>
        </authorList>
    </citation>
    <scope>NUCLEOTIDE SEQUENCE [LARGE SCALE GENOMIC DNA]</scope>
    <source>
        <strain evidence="10">RIFCSPLOWO2_12_FULL_64_10</strain>
    </source>
</reference>
<dbReference type="GO" id="GO:0005524">
    <property type="term" value="F:ATP binding"/>
    <property type="evidence" value="ECO:0007669"/>
    <property type="project" value="UniProtKB-KW"/>
</dbReference>
<feature type="domain" description="7,8-dihydro-6-hydroxymethylpterin-pyrophosphokinase" evidence="8">
    <location>
        <begin position="88"/>
        <end position="99"/>
    </location>
</feature>
<sequence length="168" mass="18442">MTIAYVGLGSNLGDRGGAMEQALRSLAVHPGIRVLAVSPVYETDPVGVLDQPRFLNAAARLATSLKARALLDVLLETEREMGRRRSRKWGPRNIDLDLLLYGDAVIHEEGLVVPHPLLTERLFVLAPLCDLDDAAVHPALKSPLRDLYLDLCKGNPLKPVGRLNWHSS</sequence>
<dbReference type="PANTHER" id="PTHR43071">
    <property type="entry name" value="2-AMINO-4-HYDROXY-6-HYDROXYMETHYLDIHYDROPTERIDINE PYROPHOSPHOKINASE"/>
    <property type="match status" value="1"/>
</dbReference>
<evidence type="ECO:0000256" key="7">
    <source>
        <dbReference type="ARBA" id="ARBA00022909"/>
    </source>
</evidence>
<dbReference type="UniPathway" id="UPA00077">
    <property type="reaction ID" value="UER00155"/>
</dbReference>
<evidence type="ECO:0000313" key="10">
    <source>
        <dbReference type="Proteomes" id="UP000178606"/>
    </source>
</evidence>
<proteinExistence type="predicted"/>
<evidence type="ECO:0000256" key="4">
    <source>
        <dbReference type="ARBA" id="ARBA00022741"/>
    </source>
</evidence>
<dbReference type="EMBL" id="MFKF01000049">
    <property type="protein sequence ID" value="OGG56078.1"/>
    <property type="molecule type" value="Genomic_DNA"/>
</dbReference>
<gene>
    <name evidence="9" type="ORF">A3F84_07770</name>
</gene>
<dbReference type="PROSITE" id="PS00794">
    <property type="entry name" value="HPPK"/>
    <property type="match status" value="1"/>
</dbReference>
<comment type="pathway">
    <text evidence="1">Cofactor biosynthesis; tetrahydrofolate biosynthesis; 2-amino-4-hydroxy-6-hydroxymethyl-7,8-dihydropteridine diphosphate from 7,8-dihydroneopterin triphosphate: step 4/4.</text>
</comment>
<organism evidence="9 10">
    <name type="scientific">Handelsmanbacteria sp. (strain RIFCSPLOWO2_12_FULL_64_10)</name>
    <dbReference type="NCBI Taxonomy" id="1817868"/>
    <lineage>
        <taxon>Bacteria</taxon>
        <taxon>Candidatus Handelsmaniibacteriota</taxon>
    </lineage>
</organism>
<dbReference type="SUPFAM" id="SSF55083">
    <property type="entry name" value="6-hydroxymethyl-7,8-dihydropterin pyrophosphokinase, HPPK"/>
    <property type="match status" value="1"/>
</dbReference>
<dbReference type="GO" id="GO:0003848">
    <property type="term" value="F:2-amino-4-hydroxy-6-hydroxymethyldihydropteridine diphosphokinase activity"/>
    <property type="evidence" value="ECO:0007669"/>
    <property type="project" value="UniProtKB-EC"/>
</dbReference>
<comment type="caution">
    <text evidence="9">The sequence shown here is derived from an EMBL/GenBank/DDBJ whole genome shotgun (WGS) entry which is preliminary data.</text>
</comment>
<evidence type="ECO:0000256" key="3">
    <source>
        <dbReference type="ARBA" id="ARBA00022679"/>
    </source>
</evidence>
<evidence type="ECO:0000259" key="8">
    <source>
        <dbReference type="PROSITE" id="PS00794"/>
    </source>
</evidence>
<dbReference type="Proteomes" id="UP000178606">
    <property type="component" value="Unassembled WGS sequence"/>
</dbReference>
<accession>A0A1F6D3R5</accession>
<dbReference type="InterPro" id="IPR000550">
    <property type="entry name" value="Hppk"/>
</dbReference>
<evidence type="ECO:0000256" key="2">
    <source>
        <dbReference type="ARBA" id="ARBA00013253"/>
    </source>
</evidence>
<name>A0A1F6D3R5_HANXR</name>
<evidence type="ECO:0000256" key="1">
    <source>
        <dbReference type="ARBA" id="ARBA00005051"/>
    </source>
</evidence>
<keyword evidence="4" id="KW-0547">Nucleotide-binding</keyword>
<evidence type="ECO:0000256" key="5">
    <source>
        <dbReference type="ARBA" id="ARBA00022777"/>
    </source>
</evidence>
<dbReference type="AlphaFoldDB" id="A0A1F6D3R5"/>
<dbReference type="GO" id="GO:0046656">
    <property type="term" value="P:folic acid biosynthetic process"/>
    <property type="evidence" value="ECO:0007669"/>
    <property type="project" value="UniProtKB-KW"/>
</dbReference>
<dbReference type="Gene3D" id="3.30.70.560">
    <property type="entry name" value="7,8-Dihydro-6-hydroxymethylpterin-pyrophosphokinase HPPK"/>
    <property type="match status" value="1"/>
</dbReference>
<dbReference type="GO" id="GO:0016301">
    <property type="term" value="F:kinase activity"/>
    <property type="evidence" value="ECO:0007669"/>
    <property type="project" value="UniProtKB-KW"/>
</dbReference>
<protein>
    <recommendedName>
        <fullName evidence="2">2-amino-4-hydroxy-6-hydroxymethyldihydropteridine diphosphokinase</fullName>
        <ecNumber evidence="2">2.7.6.3</ecNumber>
    </recommendedName>
</protein>
<evidence type="ECO:0000313" key="9">
    <source>
        <dbReference type="EMBL" id="OGG56078.1"/>
    </source>
</evidence>
<dbReference type="GO" id="GO:0046654">
    <property type="term" value="P:tetrahydrofolate biosynthetic process"/>
    <property type="evidence" value="ECO:0007669"/>
    <property type="project" value="UniProtKB-UniPathway"/>
</dbReference>
<dbReference type="InterPro" id="IPR035907">
    <property type="entry name" value="Hppk_sf"/>
</dbReference>
<evidence type="ECO:0000256" key="6">
    <source>
        <dbReference type="ARBA" id="ARBA00022840"/>
    </source>
</evidence>
<keyword evidence="7" id="KW-0289">Folate biosynthesis</keyword>
<dbReference type="EC" id="2.7.6.3" evidence="2"/>